<keyword evidence="2" id="KW-1185">Reference proteome</keyword>
<gene>
    <name evidence="1" type="ORF">Amon02_000942200</name>
</gene>
<protein>
    <submittedName>
        <fullName evidence="1">Unnamed protein product</fullName>
    </submittedName>
</protein>
<proteinExistence type="predicted"/>
<organism evidence="1 2">
    <name type="scientific">Ambrosiozyma monospora</name>
    <name type="common">Yeast</name>
    <name type="synonym">Endomycopsis monosporus</name>
    <dbReference type="NCBI Taxonomy" id="43982"/>
    <lineage>
        <taxon>Eukaryota</taxon>
        <taxon>Fungi</taxon>
        <taxon>Dikarya</taxon>
        <taxon>Ascomycota</taxon>
        <taxon>Saccharomycotina</taxon>
        <taxon>Pichiomycetes</taxon>
        <taxon>Pichiales</taxon>
        <taxon>Pichiaceae</taxon>
        <taxon>Ambrosiozyma</taxon>
    </lineage>
</organism>
<evidence type="ECO:0000313" key="1">
    <source>
        <dbReference type="EMBL" id="GME93847.1"/>
    </source>
</evidence>
<name>A0ACB5TRP0_AMBMO</name>
<accession>A0ACB5TRP0</accession>
<comment type="caution">
    <text evidence="1">The sequence shown here is derived from an EMBL/GenBank/DDBJ whole genome shotgun (WGS) entry which is preliminary data.</text>
</comment>
<reference evidence="1" key="1">
    <citation type="submission" date="2023-04" db="EMBL/GenBank/DDBJ databases">
        <title>Ambrosiozyma monospora NBRC 10751.</title>
        <authorList>
            <person name="Ichikawa N."/>
            <person name="Sato H."/>
            <person name="Tonouchi N."/>
        </authorList>
    </citation>
    <scope>NUCLEOTIDE SEQUENCE</scope>
    <source>
        <strain evidence="1">NBRC 10751</strain>
    </source>
</reference>
<dbReference type="Proteomes" id="UP001165064">
    <property type="component" value="Unassembled WGS sequence"/>
</dbReference>
<evidence type="ECO:0000313" key="2">
    <source>
        <dbReference type="Proteomes" id="UP001165064"/>
    </source>
</evidence>
<dbReference type="EMBL" id="BSXS01008842">
    <property type="protein sequence ID" value="GME93847.1"/>
    <property type="molecule type" value="Genomic_DNA"/>
</dbReference>
<sequence>MLGLLHGEIQKDPVGRKATIIDVTNEEDSEECFTPENLQQKRDEMARKSLNVNFPTPGEQRSASTRHHYWGVNLRGRDVTKTLTNEGQVEELQSSVGGCTTIWKLSWDAFMKIFEPVCEQPKNTPDVVL</sequence>